<dbReference type="GO" id="GO:0006260">
    <property type="term" value="P:DNA replication"/>
    <property type="evidence" value="ECO:0007669"/>
    <property type="project" value="UniProtKB-KW"/>
</dbReference>
<dbReference type="AlphaFoldDB" id="A0A3N2BBS9"/>
<comment type="similarity">
    <text evidence="2 12">Belongs to the Nudix hydrolase family.</text>
</comment>
<organism evidence="14 15">
    <name type="scientific">Bogoriella caseilytica</name>
    <dbReference type="NCBI Taxonomy" id="56055"/>
    <lineage>
        <taxon>Bacteria</taxon>
        <taxon>Bacillati</taxon>
        <taxon>Actinomycetota</taxon>
        <taxon>Actinomycetes</taxon>
        <taxon>Micrococcales</taxon>
        <taxon>Bogoriellaceae</taxon>
        <taxon>Bogoriella</taxon>
    </lineage>
</organism>
<dbReference type="InterPro" id="IPR020476">
    <property type="entry name" value="Nudix_hydrolase"/>
</dbReference>
<evidence type="ECO:0000256" key="6">
    <source>
        <dbReference type="ARBA" id="ARBA00022763"/>
    </source>
</evidence>
<keyword evidence="15" id="KW-1185">Reference proteome</keyword>
<evidence type="ECO:0000313" key="15">
    <source>
        <dbReference type="Proteomes" id="UP000280668"/>
    </source>
</evidence>
<dbReference type="GO" id="GO:0035539">
    <property type="term" value="F:8-oxo-7,8-dihydrodeoxyguanosine triphosphate pyrophosphatase activity"/>
    <property type="evidence" value="ECO:0007669"/>
    <property type="project" value="UniProtKB-EC"/>
</dbReference>
<dbReference type="EC" id="3.6.1.55" evidence="11"/>
<evidence type="ECO:0000256" key="10">
    <source>
        <dbReference type="ARBA" id="ARBA00035861"/>
    </source>
</evidence>
<dbReference type="GO" id="GO:0008413">
    <property type="term" value="F:8-oxo-7,8-dihydroguanosine triphosphate pyrophosphatase activity"/>
    <property type="evidence" value="ECO:0007669"/>
    <property type="project" value="TreeGrafter"/>
</dbReference>
<sequence>MTPRLVAAAAILDSLGAPRQVLAARRSAPEKLAGRWELPGGKVEPGEAPEAALHRELAEELGVRVRVGPILAAADGGDWPILDGLAMRVWLAELISAGGEASSPLAPQPLPQPLQDHDEVRWLKAEDMLDVDWLAPDIPIARALQAHVRA</sequence>
<proteinExistence type="inferred from homology"/>
<dbReference type="InterPro" id="IPR047127">
    <property type="entry name" value="MutT-like"/>
</dbReference>
<evidence type="ECO:0000256" key="7">
    <source>
        <dbReference type="ARBA" id="ARBA00022801"/>
    </source>
</evidence>
<keyword evidence="4" id="KW-0235">DNA replication</keyword>
<comment type="caution">
    <text evidence="14">The sequence shown here is derived from an EMBL/GenBank/DDBJ whole genome shotgun (WGS) entry which is preliminary data.</text>
</comment>
<dbReference type="SUPFAM" id="SSF55811">
    <property type="entry name" value="Nudix"/>
    <property type="match status" value="1"/>
</dbReference>
<reference evidence="14 15" key="1">
    <citation type="submission" date="2018-11" db="EMBL/GenBank/DDBJ databases">
        <title>Sequencing the genomes of 1000 actinobacteria strains.</title>
        <authorList>
            <person name="Klenk H.-P."/>
        </authorList>
    </citation>
    <scope>NUCLEOTIDE SEQUENCE [LARGE SCALE GENOMIC DNA]</scope>
    <source>
        <strain evidence="14 15">DSM 11294</strain>
    </source>
</reference>
<evidence type="ECO:0000256" key="2">
    <source>
        <dbReference type="ARBA" id="ARBA00005582"/>
    </source>
</evidence>
<dbReference type="RefSeq" id="WP_123303218.1">
    <property type="nucleotide sequence ID" value="NZ_RKHK01000001.1"/>
</dbReference>
<evidence type="ECO:0000256" key="3">
    <source>
        <dbReference type="ARBA" id="ARBA00022457"/>
    </source>
</evidence>
<gene>
    <name evidence="14" type="ORF">EDD31_1047</name>
</gene>
<accession>A0A3N2BBS9</accession>
<dbReference type="OrthoDB" id="9804442at2"/>
<comment type="cofactor">
    <cofactor evidence="1">
        <name>Mg(2+)</name>
        <dbReference type="ChEBI" id="CHEBI:18420"/>
    </cofactor>
</comment>
<keyword evidence="6" id="KW-0227">DNA damage</keyword>
<keyword evidence="3" id="KW-0515">Mutator protein</keyword>
<evidence type="ECO:0000259" key="13">
    <source>
        <dbReference type="PROSITE" id="PS51462"/>
    </source>
</evidence>
<evidence type="ECO:0000256" key="8">
    <source>
        <dbReference type="ARBA" id="ARBA00022842"/>
    </source>
</evidence>
<dbReference type="Pfam" id="PF00293">
    <property type="entry name" value="NUDIX"/>
    <property type="match status" value="1"/>
</dbReference>
<evidence type="ECO:0000256" key="11">
    <source>
        <dbReference type="ARBA" id="ARBA00038905"/>
    </source>
</evidence>
<dbReference type="PROSITE" id="PS51462">
    <property type="entry name" value="NUDIX"/>
    <property type="match status" value="1"/>
</dbReference>
<evidence type="ECO:0000256" key="5">
    <source>
        <dbReference type="ARBA" id="ARBA00022723"/>
    </source>
</evidence>
<dbReference type="PROSITE" id="PS00893">
    <property type="entry name" value="NUDIX_BOX"/>
    <property type="match status" value="1"/>
</dbReference>
<evidence type="ECO:0000256" key="12">
    <source>
        <dbReference type="RuleBase" id="RU003476"/>
    </source>
</evidence>
<evidence type="ECO:0000256" key="9">
    <source>
        <dbReference type="ARBA" id="ARBA00023204"/>
    </source>
</evidence>
<keyword evidence="5" id="KW-0479">Metal-binding</keyword>
<dbReference type="GO" id="GO:0044716">
    <property type="term" value="F:8-oxo-GDP phosphatase activity"/>
    <property type="evidence" value="ECO:0007669"/>
    <property type="project" value="TreeGrafter"/>
</dbReference>
<keyword evidence="9" id="KW-0234">DNA repair</keyword>
<dbReference type="CDD" id="cd03425">
    <property type="entry name" value="NUDIX_MutT_NudA_like"/>
    <property type="match status" value="1"/>
</dbReference>
<evidence type="ECO:0000256" key="1">
    <source>
        <dbReference type="ARBA" id="ARBA00001946"/>
    </source>
</evidence>
<dbReference type="InterPro" id="IPR020084">
    <property type="entry name" value="NUDIX_hydrolase_CS"/>
</dbReference>
<dbReference type="EMBL" id="RKHK01000001">
    <property type="protein sequence ID" value="ROR72688.1"/>
    <property type="molecule type" value="Genomic_DNA"/>
</dbReference>
<dbReference type="PRINTS" id="PR00502">
    <property type="entry name" value="NUDIXFAMILY"/>
</dbReference>
<dbReference type="GO" id="GO:0046872">
    <property type="term" value="F:metal ion binding"/>
    <property type="evidence" value="ECO:0007669"/>
    <property type="project" value="UniProtKB-KW"/>
</dbReference>
<dbReference type="InterPro" id="IPR000086">
    <property type="entry name" value="NUDIX_hydrolase_dom"/>
</dbReference>
<name>A0A3N2BBS9_9MICO</name>
<comment type="catalytic activity">
    <reaction evidence="10">
        <text>8-oxo-dGTP + H2O = 8-oxo-dGMP + diphosphate + H(+)</text>
        <dbReference type="Rhea" id="RHEA:31575"/>
        <dbReference type="ChEBI" id="CHEBI:15377"/>
        <dbReference type="ChEBI" id="CHEBI:15378"/>
        <dbReference type="ChEBI" id="CHEBI:33019"/>
        <dbReference type="ChEBI" id="CHEBI:63224"/>
        <dbReference type="ChEBI" id="CHEBI:77896"/>
        <dbReference type="EC" id="3.6.1.55"/>
    </reaction>
</comment>
<feature type="domain" description="Nudix hydrolase" evidence="13">
    <location>
        <begin position="2"/>
        <end position="148"/>
    </location>
</feature>
<protein>
    <recommendedName>
        <fullName evidence="11">8-oxo-dGTP diphosphatase</fullName>
        <ecNumber evidence="11">3.6.1.55</ecNumber>
    </recommendedName>
</protein>
<keyword evidence="7 12" id="KW-0378">Hydrolase</keyword>
<evidence type="ECO:0000256" key="4">
    <source>
        <dbReference type="ARBA" id="ARBA00022705"/>
    </source>
</evidence>
<dbReference type="InterPro" id="IPR015797">
    <property type="entry name" value="NUDIX_hydrolase-like_dom_sf"/>
</dbReference>
<evidence type="ECO:0000313" key="14">
    <source>
        <dbReference type="EMBL" id="ROR72688.1"/>
    </source>
</evidence>
<dbReference type="Proteomes" id="UP000280668">
    <property type="component" value="Unassembled WGS sequence"/>
</dbReference>
<keyword evidence="8" id="KW-0460">Magnesium</keyword>
<dbReference type="PANTHER" id="PTHR47707">
    <property type="entry name" value="8-OXO-DGTP DIPHOSPHATASE"/>
    <property type="match status" value="1"/>
</dbReference>
<dbReference type="PANTHER" id="PTHR47707:SF1">
    <property type="entry name" value="NUDIX HYDROLASE FAMILY PROTEIN"/>
    <property type="match status" value="1"/>
</dbReference>
<dbReference type="GO" id="GO:0006281">
    <property type="term" value="P:DNA repair"/>
    <property type="evidence" value="ECO:0007669"/>
    <property type="project" value="UniProtKB-KW"/>
</dbReference>
<dbReference type="Gene3D" id="3.90.79.10">
    <property type="entry name" value="Nucleoside Triphosphate Pyrophosphohydrolase"/>
    <property type="match status" value="1"/>
</dbReference>
<dbReference type="GO" id="GO:0044715">
    <property type="term" value="F:8-oxo-dGDP phosphatase activity"/>
    <property type="evidence" value="ECO:0007669"/>
    <property type="project" value="TreeGrafter"/>
</dbReference>